<dbReference type="GeneTree" id="ENSGT00940000161919"/>
<reference evidence="16" key="3">
    <citation type="submission" date="2025-09" db="UniProtKB">
        <authorList>
            <consortium name="Ensembl"/>
        </authorList>
    </citation>
    <scope>IDENTIFICATION</scope>
    <source>
        <strain evidence="16">broiler</strain>
    </source>
</reference>
<evidence type="ECO:0000256" key="13">
    <source>
        <dbReference type="SAM" id="SignalP"/>
    </source>
</evidence>
<evidence type="ECO:0000256" key="10">
    <source>
        <dbReference type="ARBA" id="ARBA00023180"/>
    </source>
</evidence>
<evidence type="ECO:0000256" key="9">
    <source>
        <dbReference type="ARBA" id="ARBA00023170"/>
    </source>
</evidence>
<evidence type="ECO:0000256" key="6">
    <source>
        <dbReference type="ARBA" id="ARBA00022989"/>
    </source>
</evidence>
<feature type="signal peptide" evidence="13">
    <location>
        <begin position="1"/>
        <end position="20"/>
    </location>
</feature>
<evidence type="ECO:0000256" key="3">
    <source>
        <dbReference type="ARBA" id="ARBA00022692"/>
    </source>
</evidence>
<dbReference type="OrthoDB" id="8634471at2759"/>
<evidence type="ECO:0000313" key="16">
    <source>
        <dbReference type="Ensembl" id="ENSGALP00010041333.1"/>
    </source>
</evidence>
<dbReference type="InterPro" id="IPR007110">
    <property type="entry name" value="Ig-like_dom"/>
</dbReference>
<keyword evidence="5" id="KW-0677">Repeat</keyword>
<keyword evidence="11" id="KW-0393">Immunoglobulin domain</keyword>
<keyword evidence="3 12" id="KW-0812">Transmembrane</keyword>
<dbReference type="Gene3D" id="2.60.40.10">
    <property type="entry name" value="Immunoglobulins"/>
    <property type="match status" value="3"/>
</dbReference>
<evidence type="ECO:0000256" key="4">
    <source>
        <dbReference type="ARBA" id="ARBA00022729"/>
    </source>
</evidence>
<keyword evidence="7 12" id="KW-0472">Membrane</keyword>
<dbReference type="Pfam" id="PF09240">
    <property type="entry name" value="IL6Ra-bind"/>
    <property type="match status" value="1"/>
</dbReference>
<keyword evidence="10" id="KW-0325">Glycoprotein</keyword>
<comment type="similarity">
    <text evidence="2">Belongs to the type I cytokine receptor family. Type 3 subfamily.</text>
</comment>
<name>A0A8V1A600_CHICK</name>
<dbReference type="SMART" id="SM00409">
    <property type="entry name" value="IG"/>
    <property type="match status" value="1"/>
</dbReference>
<accession>A0A8V1A600</accession>
<reference evidence="16" key="2">
    <citation type="submission" date="2025-08" db="UniProtKB">
        <authorList>
            <consortium name="Ensembl"/>
        </authorList>
    </citation>
    <scope>IDENTIFICATION</scope>
    <source>
        <strain evidence="16">broiler</strain>
    </source>
</reference>
<dbReference type="PROSITE" id="PS50853">
    <property type="entry name" value="FN3"/>
    <property type="match status" value="1"/>
</dbReference>
<evidence type="ECO:0000256" key="8">
    <source>
        <dbReference type="ARBA" id="ARBA00023157"/>
    </source>
</evidence>
<dbReference type="InterPro" id="IPR003961">
    <property type="entry name" value="FN3_dom"/>
</dbReference>
<keyword evidence="4 13" id="KW-0732">Signal</keyword>
<evidence type="ECO:0000259" key="14">
    <source>
        <dbReference type="PROSITE" id="PS50835"/>
    </source>
</evidence>
<dbReference type="InterPro" id="IPR013783">
    <property type="entry name" value="Ig-like_fold"/>
</dbReference>
<dbReference type="SUPFAM" id="SSF48726">
    <property type="entry name" value="Immunoglobulin"/>
    <property type="match status" value="1"/>
</dbReference>
<dbReference type="InterPro" id="IPR050379">
    <property type="entry name" value="Type-I_Cytokine_Rcpt"/>
</dbReference>
<evidence type="ECO:0000256" key="5">
    <source>
        <dbReference type="ARBA" id="ARBA00022737"/>
    </source>
</evidence>
<sequence length="406" mass="44377">MARPPGLLRAALLLLTAASSAPRRRCGPVALPQDTVLGRPGANVTLLCREREPPNGTVLWSGRRRALGGGNALLLGGLRPEDAGRYSCHLGGHTLRTVRLLVEEPPEPPHVSCSRRSHDKDVLCEWRPRASPAPGTRAVLWMKRRFTMENATEQRCHFYSAAQKFVCRVKVPPGTDDTKALVVSVCVSSRAGSAAAEDRIFTLNGILKPDPPLNVTVEAVERSPQRLCVRWSYPPSWDPRFYWLRFQVRYRPEPAPNFTQVDQVTRTWLDIRDAWRGMRHVVQFPAEDDPYGYGATLPPELFGDDTADDAGGAVLEAAVRSPTSPYALLVAGGSLLLAIILCFAIGMRYKQRARAQRGAKLEGGGQHPMVPLCPPGSPLSATPLLSPAAPPGPLHVTNLDYFLSGK</sequence>
<keyword evidence="8" id="KW-1015">Disulfide bond</keyword>
<organism evidence="16 17">
    <name type="scientific">Gallus gallus</name>
    <name type="common">Chicken</name>
    <dbReference type="NCBI Taxonomy" id="9031"/>
    <lineage>
        <taxon>Eukaryota</taxon>
        <taxon>Metazoa</taxon>
        <taxon>Chordata</taxon>
        <taxon>Craniata</taxon>
        <taxon>Vertebrata</taxon>
        <taxon>Euteleostomi</taxon>
        <taxon>Archelosauria</taxon>
        <taxon>Archosauria</taxon>
        <taxon>Dinosauria</taxon>
        <taxon>Saurischia</taxon>
        <taxon>Theropoda</taxon>
        <taxon>Coelurosauria</taxon>
        <taxon>Aves</taxon>
        <taxon>Neognathae</taxon>
        <taxon>Galloanserae</taxon>
        <taxon>Galliformes</taxon>
        <taxon>Phasianidae</taxon>
        <taxon>Phasianinae</taxon>
        <taxon>Gallus</taxon>
    </lineage>
</organism>
<feature type="transmembrane region" description="Helical" evidence="12">
    <location>
        <begin position="326"/>
        <end position="347"/>
    </location>
</feature>
<feature type="domain" description="Fibronectin type-III" evidence="15">
    <location>
        <begin position="211"/>
        <end position="309"/>
    </location>
</feature>
<evidence type="ECO:0000256" key="7">
    <source>
        <dbReference type="ARBA" id="ARBA00023136"/>
    </source>
</evidence>
<keyword evidence="17" id="KW-1185">Reference proteome</keyword>
<dbReference type="SUPFAM" id="SSF49265">
    <property type="entry name" value="Fibronectin type III"/>
    <property type="match status" value="2"/>
</dbReference>
<dbReference type="GO" id="GO:0016020">
    <property type="term" value="C:membrane"/>
    <property type="evidence" value="ECO:0007669"/>
    <property type="project" value="UniProtKB-SubCell"/>
</dbReference>
<dbReference type="InterPro" id="IPR003530">
    <property type="entry name" value="Hematopoietin_rcpt_L_F3_CS"/>
</dbReference>
<dbReference type="InterPro" id="IPR036179">
    <property type="entry name" value="Ig-like_dom_sf"/>
</dbReference>
<evidence type="ECO:0000256" key="1">
    <source>
        <dbReference type="ARBA" id="ARBA00004479"/>
    </source>
</evidence>
<evidence type="ECO:0000313" key="17">
    <source>
        <dbReference type="Proteomes" id="UP000000539"/>
    </source>
</evidence>
<proteinExistence type="inferred from homology"/>
<protein>
    <submittedName>
        <fullName evidence="16">Interleukin 6 receptor</fullName>
    </submittedName>
</protein>
<comment type="subcellular location">
    <subcellularLocation>
        <location evidence="1">Membrane</location>
        <topology evidence="1">Single-pass type I membrane protein</topology>
    </subcellularLocation>
</comment>
<keyword evidence="6 12" id="KW-1133">Transmembrane helix</keyword>
<dbReference type="Proteomes" id="UP000000539">
    <property type="component" value="Chromosome 25"/>
</dbReference>
<evidence type="ECO:0000256" key="11">
    <source>
        <dbReference type="ARBA" id="ARBA00023319"/>
    </source>
</evidence>
<reference evidence="16" key="1">
    <citation type="submission" date="2020-11" db="EMBL/GenBank/DDBJ databases">
        <title>Gallus gallus (Chicken) genome, bGalGal1, GRCg7b, maternal haplotype autosomes + Z &amp; W.</title>
        <authorList>
            <person name="Warren W."/>
            <person name="Formenti G."/>
            <person name="Fedrigo O."/>
            <person name="Haase B."/>
            <person name="Mountcastle J."/>
            <person name="Balacco J."/>
            <person name="Tracey A."/>
            <person name="Schneider V."/>
            <person name="Okimoto R."/>
            <person name="Cheng H."/>
            <person name="Hawken R."/>
            <person name="Howe K."/>
            <person name="Jarvis E.D."/>
        </authorList>
    </citation>
    <scope>NUCLEOTIDE SEQUENCE [LARGE SCALE GENOMIC DNA]</scope>
    <source>
        <strain evidence="16">Broiler</strain>
    </source>
</reference>
<dbReference type="Ensembl" id="ENSGALT00010067590.1">
    <property type="protein sequence ID" value="ENSGALP00010041333.1"/>
    <property type="gene ID" value="ENSGALG00010027886.1"/>
</dbReference>
<dbReference type="AlphaFoldDB" id="A0A8V1A600"/>
<evidence type="ECO:0000256" key="2">
    <source>
        <dbReference type="ARBA" id="ARBA00010890"/>
    </source>
</evidence>
<dbReference type="InterPro" id="IPR015321">
    <property type="entry name" value="TypeI_recpt_CBD"/>
</dbReference>
<dbReference type="PANTHER" id="PTHR23036:SF98">
    <property type="entry name" value="INTERLEUKIN-6 RECEPTOR SUBUNIT ALPHA"/>
    <property type="match status" value="1"/>
</dbReference>
<dbReference type="PROSITE" id="PS50835">
    <property type="entry name" value="IG_LIKE"/>
    <property type="match status" value="1"/>
</dbReference>
<dbReference type="PROSITE" id="PS01354">
    <property type="entry name" value="HEMATOPO_REC_L_F3"/>
    <property type="match status" value="1"/>
</dbReference>
<dbReference type="PANTHER" id="PTHR23036">
    <property type="entry name" value="CYTOKINE RECEPTOR"/>
    <property type="match status" value="1"/>
</dbReference>
<dbReference type="GO" id="GO:0004896">
    <property type="term" value="F:cytokine receptor activity"/>
    <property type="evidence" value="ECO:0007669"/>
    <property type="project" value="InterPro"/>
</dbReference>
<feature type="chain" id="PRO_5036478834" evidence="13">
    <location>
        <begin position="21"/>
        <end position="406"/>
    </location>
</feature>
<feature type="domain" description="Ig-like" evidence="14">
    <location>
        <begin position="28"/>
        <end position="88"/>
    </location>
</feature>
<dbReference type="InterPro" id="IPR036116">
    <property type="entry name" value="FN3_sf"/>
</dbReference>
<evidence type="ECO:0000259" key="15">
    <source>
        <dbReference type="PROSITE" id="PS50853"/>
    </source>
</evidence>
<gene>
    <name evidence="16" type="primary">IL6R</name>
</gene>
<evidence type="ECO:0000256" key="12">
    <source>
        <dbReference type="SAM" id="Phobius"/>
    </source>
</evidence>
<dbReference type="InterPro" id="IPR003599">
    <property type="entry name" value="Ig_sub"/>
</dbReference>
<keyword evidence="9" id="KW-0675">Receptor</keyword>